<dbReference type="HOGENOM" id="CLU_132493_0_0_7"/>
<dbReference type="STRING" id="177437.HRM2_13500"/>
<dbReference type="OrthoDB" id="5520173at2"/>
<dbReference type="SUPFAM" id="SSF53137">
    <property type="entry name" value="Translational machinery components"/>
    <property type="match status" value="1"/>
</dbReference>
<evidence type="ECO:0000313" key="1">
    <source>
        <dbReference type="EMBL" id="ACN14461.1"/>
    </source>
</evidence>
<evidence type="ECO:0008006" key="3">
    <source>
        <dbReference type="Google" id="ProtNLM"/>
    </source>
</evidence>
<dbReference type="EMBL" id="CP001087">
    <property type="protein sequence ID" value="ACN14461.1"/>
    <property type="molecule type" value="Genomic_DNA"/>
</dbReference>
<dbReference type="RefSeq" id="WP_015903248.1">
    <property type="nucleotide sequence ID" value="NC_012108.1"/>
</dbReference>
<sequence>MIKSEQKKKMGIWLDHRDAFLILIKDDQTTVEHIKSNADSHFRPKGGWKASGTAMAQSVSKEKTADERRKHELHDFYHTLIQKFAKMDTLLIFGPGEAKHELTKEIEKIKVPHPRIAAVKSAEKLTENQLVAEVKSFFSVPEDRQLP</sequence>
<name>C0Q8X1_DESAH</name>
<dbReference type="eggNOG" id="ENOG5032EPT">
    <property type="taxonomic scope" value="Bacteria"/>
</dbReference>
<accession>C0Q8X1</accession>
<gene>
    <name evidence="1" type="ordered locus">HRM2_13500</name>
</gene>
<organism evidence="1 2">
    <name type="scientific">Desulforapulum autotrophicum (strain ATCC 43914 / DSM 3382 / VKM B-1955 / HRM2)</name>
    <name type="common">Desulfobacterium autotrophicum</name>
    <dbReference type="NCBI Taxonomy" id="177437"/>
    <lineage>
        <taxon>Bacteria</taxon>
        <taxon>Pseudomonadati</taxon>
        <taxon>Thermodesulfobacteriota</taxon>
        <taxon>Desulfobacteria</taxon>
        <taxon>Desulfobacterales</taxon>
        <taxon>Desulfobacteraceae</taxon>
        <taxon>Desulforapulum</taxon>
    </lineage>
</organism>
<dbReference type="KEGG" id="dat:HRM2_13500"/>
<protein>
    <recommendedName>
        <fullName evidence="3">Host attachment protein</fullName>
    </recommendedName>
</protein>
<evidence type="ECO:0000313" key="2">
    <source>
        <dbReference type="Proteomes" id="UP000000442"/>
    </source>
</evidence>
<reference evidence="1 2" key="1">
    <citation type="journal article" date="2009" name="Environ. Microbiol.">
        <title>Genome sequence of Desulfobacterium autotrophicum HRM2, a marine sulfate reducer oxidizing organic carbon completely to carbon dioxide.</title>
        <authorList>
            <person name="Strittmatter A.W."/>
            <person name="Liesegang H."/>
            <person name="Rabus R."/>
            <person name="Decker I."/>
            <person name="Amann J."/>
            <person name="Andres S."/>
            <person name="Henne A."/>
            <person name="Fricke W.F."/>
            <person name="Martinez-Arias R."/>
            <person name="Bartels D."/>
            <person name="Goesmann A."/>
            <person name="Krause L."/>
            <person name="Puehler A."/>
            <person name="Klenk H.P."/>
            <person name="Richter M."/>
            <person name="Schuler M."/>
            <person name="Gloeckner F.O."/>
            <person name="Meyerdierks A."/>
            <person name="Gottschalk G."/>
            <person name="Amann R."/>
        </authorList>
    </citation>
    <scope>NUCLEOTIDE SEQUENCE [LARGE SCALE GENOMIC DNA]</scope>
    <source>
        <strain evidence="2">ATCC 43914 / DSM 3382 / HRM2</strain>
    </source>
</reference>
<proteinExistence type="predicted"/>
<dbReference type="Proteomes" id="UP000000442">
    <property type="component" value="Chromosome"/>
</dbReference>
<keyword evidence="2" id="KW-1185">Reference proteome</keyword>
<dbReference type="AlphaFoldDB" id="C0Q8X1"/>